<dbReference type="RefSeq" id="WP_105017027.1">
    <property type="nucleotide sequence ID" value="NZ_MSCN01000001.1"/>
</dbReference>
<dbReference type="Gene3D" id="1.25.40.10">
    <property type="entry name" value="Tetratricopeptide repeat domain"/>
    <property type="match status" value="2"/>
</dbReference>
<keyword evidence="1" id="KW-0472">Membrane</keyword>
<dbReference type="SUPFAM" id="SSF48452">
    <property type="entry name" value="TPR-like"/>
    <property type="match status" value="1"/>
</dbReference>
<dbReference type="SMART" id="SM00028">
    <property type="entry name" value="TPR"/>
    <property type="match status" value="4"/>
</dbReference>
<keyword evidence="3" id="KW-1185">Reference proteome</keyword>
<protein>
    <submittedName>
        <fullName evidence="2">Uncharacterized protein</fullName>
    </submittedName>
</protein>
<sequence length="326" mass="38145">MFLIRVNKIELIEKRQFIIYRLALFSLFYILLSLKTFSQDSIPAKKDLTEEAELKFQQFFFKALSQKAIGNHQKAIENLENCNQILPNDASVFFEFSKNYLSLNNKLLAKEYIDRALKKDSNNIWMLKHLVKVYQKDNNLSNAIEIQQKIIAINPKERGFLVKLYLYNRDYEKAISLLNSLAKDGVLDANLKNIKRSLENRKVAKKSTKKIQNITDLIDDFEREKKYTTLEKILKISKENAVLLKYSEQGITLFPAQPFVYFVHGKTLNYQKNYKKALSILENGIDFVIEDKMEADFYKQMAKAHKGLGNSNEEKKYQLKAKKLKI</sequence>
<keyword evidence="1" id="KW-1133">Transmembrane helix</keyword>
<feature type="transmembrane region" description="Helical" evidence="1">
    <location>
        <begin position="18"/>
        <end position="37"/>
    </location>
</feature>
<proteinExistence type="predicted"/>
<organism evidence="2 3">
    <name type="scientific">Polaribacter porphyrae</name>
    <dbReference type="NCBI Taxonomy" id="1137780"/>
    <lineage>
        <taxon>Bacteria</taxon>
        <taxon>Pseudomonadati</taxon>
        <taxon>Bacteroidota</taxon>
        <taxon>Flavobacteriia</taxon>
        <taxon>Flavobacteriales</taxon>
        <taxon>Flavobacteriaceae</taxon>
    </lineage>
</organism>
<reference evidence="2 3" key="1">
    <citation type="submission" date="2016-12" db="EMBL/GenBank/DDBJ databases">
        <title>Trade-off between light-utilization and light-protection in marine flavobacteria.</title>
        <authorList>
            <person name="Kumagai Y."/>
            <person name="Yoshizawa S."/>
            <person name="Kogure K."/>
            <person name="Iwasaki W."/>
        </authorList>
    </citation>
    <scope>NUCLEOTIDE SEQUENCE [LARGE SCALE GENOMIC DNA]</scope>
    <source>
        <strain evidence="2 3">NBRC 108759</strain>
    </source>
</reference>
<dbReference type="OrthoDB" id="1465784at2"/>
<dbReference type="EMBL" id="MSCN01000001">
    <property type="protein sequence ID" value="PQJ80426.1"/>
    <property type="molecule type" value="Genomic_DNA"/>
</dbReference>
<accession>A0A2S7WSI4</accession>
<dbReference type="Proteomes" id="UP000238882">
    <property type="component" value="Unassembled WGS sequence"/>
</dbReference>
<comment type="caution">
    <text evidence="2">The sequence shown here is derived from an EMBL/GenBank/DDBJ whole genome shotgun (WGS) entry which is preliminary data.</text>
</comment>
<dbReference type="InterPro" id="IPR019734">
    <property type="entry name" value="TPR_rpt"/>
</dbReference>
<dbReference type="AlphaFoldDB" id="A0A2S7WSI4"/>
<evidence type="ECO:0000256" key="1">
    <source>
        <dbReference type="SAM" id="Phobius"/>
    </source>
</evidence>
<evidence type="ECO:0000313" key="2">
    <source>
        <dbReference type="EMBL" id="PQJ80426.1"/>
    </source>
</evidence>
<name>A0A2S7WSI4_9FLAO</name>
<evidence type="ECO:0000313" key="3">
    <source>
        <dbReference type="Proteomes" id="UP000238882"/>
    </source>
</evidence>
<dbReference type="InterPro" id="IPR011990">
    <property type="entry name" value="TPR-like_helical_dom_sf"/>
</dbReference>
<gene>
    <name evidence="2" type="ORF">BTO18_15155</name>
</gene>
<keyword evidence="1" id="KW-0812">Transmembrane</keyword>